<dbReference type="Proteomes" id="UP001497444">
    <property type="component" value="Chromosome 11"/>
</dbReference>
<protein>
    <submittedName>
        <fullName evidence="1">Uncharacterized protein</fullName>
    </submittedName>
</protein>
<evidence type="ECO:0000313" key="2">
    <source>
        <dbReference type="Proteomes" id="UP001497444"/>
    </source>
</evidence>
<organism evidence="1 2">
    <name type="scientific">Sphagnum jensenii</name>
    <dbReference type="NCBI Taxonomy" id="128206"/>
    <lineage>
        <taxon>Eukaryota</taxon>
        <taxon>Viridiplantae</taxon>
        <taxon>Streptophyta</taxon>
        <taxon>Embryophyta</taxon>
        <taxon>Bryophyta</taxon>
        <taxon>Sphagnophytina</taxon>
        <taxon>Sphagnopsida</taxon>
        <taxon>Sphagnales</taxon>
        <taxon>Sphagnaceae</taxon>
        <taxon>Sphagnum</taxon>
    </lineage>
</organism>
<evidence type="ECO:0000313" key="1">
    <source>
        <dbReference type="EMBL" id="CAK9258448.1"/>
    </source>
</evidence>
<keyword evidence="2" id="KW-1185">Reference proteome</keyword>
<reference evidence="1" key="1">
    <citation type="submission" date="2024-02" db="EMBL/GenBank/DDBJ databases">
        <authorList>
            <consortium name="ELIXIR-Norway"/>
            <consortium name="Elixir Norway"/>
        </authorList>
    </citation>
    <scope>NUCLEOTIDE SEQUENCE</scope>
</reference>
<sequence length="109" mass="12001">MEAHLPSGWMTTAVIGFEAKECETEKELVQRFNTELLQGQMRLCAKVIVTTWQRPTTTWASTSAAGARLGAVLLKFTTNEDRQATLRGHKGLAKTKLGLDENLTPAQQA</sequence>
<name>A0ABP0VXF3_9BRYO</name>
<dbReference type="EMBL" id="OZ020106">
    <property type="protein sequence ID" value="CAK9258448.1"/>
    <property type="molecule type" value="Genomic_DNA"/>
</dbReference>
<gene>
    <name evidence="1" type="ORF">CSSPJE1EN1_LOCUS3926</name>
</gene>
<proteinExistence type="predicted"/>
<accession>A0ABP0VXF3</accession>